<dbReference type="Proteomes" id="UP001280121">
    <property type="component" value="Unassembled WGS sequence"/>
</dbReference>
<evidence type="ECO:0000256" key="1">
    <source>
        <dbReference type="SAM" id="MobiDB-lite"/>
    </source>
</evidence>
<dbReference type="AlphaFoldDB" id="A0AAD9TGN9"/>
<organism evidence="2 3">
    <name type="scientific">Dipteronia dyeriana</name>
    <dbReference type="NCBI Taxonomy" id="168575"/>
    <lineage>
        <taxon>Eukaryota</taxon>
        <taxon>Viridiplantae</taxon>
        <taxon>Streptophyta</taxon>
        <taxon>Embryophyta</taxon>
        <taxon>Tracheophyta</taxon>
        <taxon>Spermatophyta</taxon>
        <taxon>Magnoliopsida</taxon>
        <taxon>eudicotyledons</taxon>
        <taxon>Gunneridae</taxon>
        <taxon>Pentapetalae</taxon>
        <taxon>rosids</taxon>
        <taxon>malvids</taxon>
        <taxon>Sapindales</taxon>
        <taxon>Sapindaceae</taxon>
        <taxon>Hippocastanoideae</taxon>
        <taxon>Acereae</taxon>
        <taxon>Dipteronia</taxon>
    </lineage>
</organism>
<dbReference type="EMBL" id="JANJYI010000009">
    <property type="protein sequence ID" value="KAK2635636.1"/>
    <property type="molecule type" value="Genomic_DNA"/>
</dbReference>
<comment type="caution">
    <text evidence="2">The sequence shown here is derived from an EMBL/GenBank/DDBJ whole genome shotgun (WGS) entry which is preliminary data.</text>
</comment>
<protein>
    <submittedName>
        <fullName evidence="2">Uncharacterized protein</fullName>
    </submittedName>
</protein>
<feature type="region of interest" description="Disordered" evidence="1">
    <location>
        <begin position="83"/>
        <end position="105"/>
    </location>
</feature>
<sequence>MRSRGLSPLSLSMISLLSIIILLLSLFHFSIPVSLFMPVNQAQVMWPRLVANKILRKGLGSNNFVTDVPSTNESILEIPSLDEEPSLSHDTTIFDHDHKETKNYK</sequence>
<evidence type="ECO:0000313" key="2">
    <source>
        <dbReference type="EMBL" id="KAK2635636.1"/>
    </source>
</evidence>
<name>A0AAD9TGN9_9ROSI</name>
<keyword evidence="3" id="KW-1185">Reference proteome</keyword>
<gene>
    <name evidence="2" type="ORF">Ddye_030428</name>
</gene>
<accession>A0AAD9TGN9</accession>
<reference evidence="2" key="1">
    <citation type="journal article" date="2023" name="Plant J.">
        <title>Genome sequences and population genomics provide insights into the demographic history, inbreeding, and mutation load of two 'living fossil' tree species of Dipteronia.</title>
        <authorList>
            <person name="Feng Y."/>
            <person name="Comes H.P."/>
            <person name="Chen J."/>
            <person name="Zhu S."/>
            <person name="Lu R."/>
            <person name="Zhang X."/>
            <person name="Li P."/>
            <person name="Qiu J."/>
            <person name="Olsen K.M."/>
            <person name="Qiu Y."/>
        </authorList>
    </citation>
    <scope>NUCLEOTIDE SEQUENCE</scope>
    <source>
        <strain evidence="2">KIB01</strain>
    </source>
</reference>
<proteinExistence type="predicted"/>
<feature type="compositionally biased region" description="Basic and acidic residues" evidence="1">
    <location>
        <begin position="92"/>
        <end position="105"/>
    </location>
</feature>
<evidence type="ECO:0000313" key="3">
    <source>
        <dbReference type="Proteomes" id="UP001280121"/>
    </source>
</evidence>